<feature type="non-terminal residue" evidence="1">
    <location>
        <position position="50"/>
    </location>
</feature>
<dbReference type="AlphaFoldDB" id="A0A2A5JSV6"/>
<dbReference type="Proteomes" id="UP000228621">
    <property type="component" value="Unassembled WGS sequence"/>
</dbReference>
<dbReference type="EMBL" id="NKHF01000034">
    <property type="protein sequence ID" value="PCK32361.1"/>
    <property type="molecule type" value="Genomic_DNA"/>
</dbReference>
<proteinExistence type="predicted"/>
<sequence length="50" mass="5509">MQQIKTALLFVGQHAGNAKSAVESYIELFPRSKILDIELYGADDNEPESA</sequence>
<protein>
    <submittedName>
        <fullName evidence="1">Uncharacterized protein</fullName>
    </submittedName>
</protein>
<name>A0A2A5JSV6_PSEO7</name>
<dbReference type="Gene3D" id="3.30.720.100">
    <property type="match status" value="1"/>
</dbReference>
<gene>
    <name evidence="1" type="ORF">CEX98_07485</name>
</gene>
<evidence type="ECO:0000313" key="2">
    <source>
        <dbReference type="Proteomes" id="UP000228621"/>
    </source>
</evidence>
<comment type="caution">
    <text evidence="1">The sequence shown here is derived from an EMBL/GenBank/DDBJ whole genome shotgun (WGS) entry which is preliminary data.</text>
</comment>
<evidence type="ECO:0000313" key="1">
    <source>
        <dbReference type="EMBL" id="PCK32361.1"/>
    </source>
</evidence>
<keyword evidence="2" id="KW-1185">Reference proteome</keyword>
<accession>A0A2A5JSV6</accession>
<reference evidence="2" key="1">
    <citation type="journal article" date="2019" name="Genome Announc.">
        <title>Draft Genome Sequence of Pseudoalteromonas piscicida Strain 36Y ROTHPW, an Hypersaline Seawater Isolate from the South Coast of Sonora, Mexico.</title>
        <authorList>
            <person name="Sanchez-Diaz R."/>
            <person name="Molina-Garza Z.J."/>
            <person name="Cruz-Suarez L.E."/>
            <person name="Selvin J."/>
            <person name="Kiran G.S."/>
            <person name="Ibarra-Gamez J.C."/>
            <person name="Gomez-Gil B."/>
            <person name="Galaviz-Silva L."/>
        </authorList>
    </citation>
    <scope>NUCLEOTIDE SEQUENCE [LARGE SCALE GENOMIC DNA]</scope>
    <source>
        <strain evidence="2">36Y_RITHPW</strain>
    </source>
</reference>
<organism evidence="1 2">
    <name type="scientific">Pseudoalteromonas piscicida</name>
    <dbReference type="NCBI Taxonomy" id="43662"/>
    <lineage>
        <taxon>Bacteria</taxon>
        <taxon>Pseudomonadati</taxon>
        <taxon>Pseudomonadota</taxon>
        <taxon>Gammaproteobacteria</taxon>
        <taxon>Alteromonadales</taxon>
        <taxon>Pseudoalteromonadaceae</taxon>
        <taxon>Pseudoalteromonas</taxon>
    </lineage>
</organism>